<keyword evidence="1" id="KW-0732">Signal</keyword>
<dbReference type="EMBL" id="JBHUKU010000004">
    <property type="protein sequence ID" value="MFD2458984.1"/>
    <property type="molecule type" value="Genomic_DNA"/>
</dbReference>
<dbReference type="InterPro" id="IPR024655">
    <property type="entry name" value="Asl1_glyco_hydro_catalytic"/>
</dbReference>
<keyword evidence="3" id="KW-0378">Hydrolase</keyword>
<comment type="caution">
    <text evidence="3">The sequence shown here is derived from an EMBL/GenBank/DDBJ whole genome shotgun (WGS) entry which is preliminary data.</text>
</comment>
<feature type="signal peptide" evidence="1">
    <location>
        <begin position="1"/>
        <end position="31"/>
    </location>
</feature>
<evidence type="ECO:0000259" key="2">
    <source>
        <dbReference type="Pfam" id="PF11790"/>
    </source>
</evidence>
<name>A0ABW5GCK5_9PSEU</name>
<accession>A0ABW5GCK5</accession>
<evidence type="ECO:0000313" key="4">
    <source>
        <dbReference type="Proteomes" id="UP001597419"/>
    </source>
</evidence>
<dbReference type="Pfam" id="PF11790">
    <property type="entry name" value="Glyco_hydro_cc"/>
    <property type="match status" value="1"/>
</dbReference>
<feature type="domain" description="Asl1-like glycosyl hydrolase catalytic" evidence="2">
    <location>
        <begin position="270"/>
        <end position="376"/>
    </location>
</feature>
<feature type="chain" id="PRO_5047109202" evidence="1">
    <location>
        <begin position="32"/>
        <end position="525"/>
    </location>
</feature>
<keyword evidence="4" id="KW-1185">Reference proteome</keyword>
<dbReference type="InterPro" id="IPR017853">
    <property type="entry name" value="GH"/>
</dbReference>
<dbReference type="Proteomes" id="UP001597419">
    <property type="component" value="Unassembled WGS sequence"/>
</dbReference>
<protein>
    <submittedName>
        <fullName evidence="3">Glycosyl hydrolase</fullName>
    </submittedName>
</protein>
<organism evidence="3 4">
    <name type="scientific">Amycolatopsis samaneae</name>
    <dbReference type="NCBI Taxonomy" id="664691"/>
    <lineage>
        <taxon>Bacteria</taxon>
        <taxon>Bacillati</taxon>
        <taxon>Actinomycetota</taxon>
        <taxon>Actinomycetes</taxon>
        <taxon>Pseudonocardiales</taxon>
        <taxon>Pseudonocardiaceae</taxon>
        <taxon>Amycolatopsis</taxon>
    </lineage>
</organism>
<reference evidence="4" key="1">
    <citation type="journal article" date="2019" name="Int. J. Syst. Evol. Microbiol.">
        <title>The Global Catalogue of Microorganisms (GCM) 10K type strain sequencing project: providing services to taxonomists for standard genome sequencing and annotation.</title>
        <authorList>
            <consortium name="The Broad Institute Genomics Platform"/>
            <consortium name="The Broad Institute Genome Sequencing Center for Infectious Disease"/>
            <person name="Wu L."/>
            <person name="Ma J."/>
        </authorList>
    </citation>
    <scope>NUCLEOTIDE SEQUENCE [LARGE SCALE GENOMIC DNA]</scope>
    <source>
        <strain evidence="4">CGMCC 4.7643</strain>
    </source>
</reference>
<dbReference type="PANTHER" id="PTHR12631:SF10">
    <property type="entry name" value="BETA-XYLOSIDASE-LIKE PROTEIN-RELATED"/>
    <property type="match status" value="1"/>
</dbReference>
<dbReference type="PANTHER" id="PTHR12631">
    <property type="entry name" value="ALPHA-L-IDURONIDASE"/>
    <property type="match status" value="1"/>
</dbReference>
<gene>
    <name evidence="3" type="ORF">ACFSYJ_10235</name>
</gene>
<sequence length="525" mass="56048">MGITRTGNRTARTLACVLGTGALLAPVPASAAAAPTLGIASPNLVFLQGHNTIALSSTEPRVRWSVADADGHPAASGTAVLDRRHGVIDVSALGPGYYRLRATATTAGTSTTRDTAFAVLTPVPDGALNPASPFGVNTHFAGRSWDIGYEKPLLDTIARIGFGHLRESMEWNSVEKTRNVYTVPAAYQDILVTAKHKGITPMLIAAYHNPFYDGNKTPSSTTGLNAFARFESQWLAHFRKLGVTQDIETYNEYYGGFNTGTCGATPACQYRLIKPAYTVTKKENPDANVVVDVNSRPEWHVPLFQQGGLSAMDTVNTHIYACKDGPEGVVDAKIATLRQNVRKYNQGKDKPIWMTETGCTTTPSAGGDEAKQADYVIRAETLALAAGVGQVYLYDLLDDGTDPNDKEQNFGLLRKARDGVAAPAPKPGLAAQAVLIRMLSGLRPSGRDTLAASSYSYRFGAGPDATRVLWSTGTDRATVTASGPVRLTDRFGRARTLIPSGGRLTLSLDRHPVFLTGPVQSVTPG</sequence>
<dbReference type="RefSeq" id="WP_345386975.1">
    <property type="nucleotide sequence ID" value="NZ_BAABHG010000002.1"/>
</dbReference>
<dbReference type="Gene3D" id="3.20.20.80">
    <property type="entry name" value="Glycosidases"/>
    <property type="match status" value="1"/>
</dbReference>
<evidence type="ECO:0000256" key="1">
    <source>
        <dbReference type="SAM" id="SignalP"/>
    </source>
</evidence>
<dbReference type="GO" id="GO:0016787">
    <property type="term" value="F:hydrolase activity"/>
    <property type="evidence" value="ECO:0007669"/>
    <property type="project" value="UniProtKB-KW"/>
</dbReference>
<dbReference type="InterPro" id="IPR051923">
    <property type="entry name" value="Glycosyl_Hydrolase_39"/>
</dbReference>
<proteinExistence type="predicted"/>
<dbReference type="SUPFAM" id="SSF51445">
    <property type="entry name" value="(Trans)glycosidases"/>
    <property type="match status" value="1"/>
</dbReference>
<evidence type="ECO:0000313" key="3">
    <source>
        <dbReference type="EMBL" id="MFD2458984.1"/>
    </source>
</evidence>